<keyword evidence="1" id="KW-0472">Membrane</keyword>
<keyword evidence="1" id="KW-1133">Transmembrane helix</keyword>
<comment type="caution">
    <text evidence="2">The sequence shown here is derived from an EMBL/GenBank/DDBJ whole genome shotgun (WGS) entry which is preliminary data.</text>
</comment>
<evidence type="ECO:0000256" key="1">
    <source>
        <dbReference type="SAM" id="Phobius"/>
    </source>
</evidence>
<organism evidence="2 3">
    <name type="scientific">Portunus trituberculatus</name>
    <name type="common">Swimming crab</name>
    <name type="synonym">Neptunus trituberculatus</name>
    <dbReference type="NCBI Taxonomy" id="210409"/>
    <lineage>
        <taxon>Eukaryota</taxon>
        <taxon>Metazoa</taxon>
        <taxon>Ecdysozoa</taxon>
        <taxon>Arthropoda</taxon>
        <taxon>Crustacea</taxon>
        <taxon>Multicrustacea</taxon>
        <taxon>Malacostraca</taxon>
        <taxon>Eumalacostraca</taxon>
        <taxon>Eucarida</taxon>
        <taxon>Decapoda</taxon>
        <taxon>Pleocyemata</taxon>
        <taxon>Brachyura</taxon>
        <taxon>Eubrachyura</taxon>
        <taxon>Portunoidea</taxon>
        <taxon>Portunidae</taxon>
        <taxon>Portuninae</taxon>
        <taxon>Portunus</taxon>
    </lineage>
</organism>
<sequence length="143" mass="15796">MVCLIVNWIPAWRCSGEAAVHLLPLGAHRLAAPHLWRFLLTYVLSFSVVAASLFSFRVMGQSYFPPNIDFLVFWSVSAILPLLARLSAQRGGGGRVPDRHACPPLTHHRPGQARLGHALDMTISRVAYPIISCLSSASFHRQV</sequence>
<gene>
    <name evidence="2" type="ORF">E2C01_052999</name>
</gene>
<dbReference type="AlphaFoldDB" id="A0A5B7GQU5"/>
<evidence type="ECO:0000313" key="2">
    <source>
        <dbReference type="EMBL" id="MPC58984.1"/>
    </source>
</evidence>
<feature type="transmembrane region" description="Helical" evidence="1">
    <location>
        <begin position="68"/>
        <end position="86"/>
    </location>
</feature>
<keyword evidence="1" id="KW-0812">Transmembrane</keyword>
<name>A0A5B7GQU5_PORTR</name>
<dbReference type="EMBL" id="VSRR010016159">
    <property type="protein sequence ID" value="MPC58984.1"/>
    <property type="molecule type" value="Genomic_DNA"/>
</dbReference>
<proteinExistence type="predicted"/>
<reference evidence="2 3" key="1">
    <citation type="submission" date="2019-05" db="EMBL/GenBank/DDBJ databases">
        <title>Another draft genome of Portunus trituberculatus and its Hox gene families provides insights of decapod evolution.</title>
        <authorList>
            <person name="Jeong J.-H."/>
            <person name="Song I."/>
            <person name="Kim S."/>
            <person name="Choi T."/>
            <person name="Kim D."/>
            <person name="Ryu S."/>
            <person name="Kim W."/>
        </authorList>
    </citation>
    <scope>NUCLEOTIDE SEQUENCE [LARGE SCALE GENOMIC DNA]</scope>
    <source>
        <tissue evidence="2">Muscle</tissue>
    </source>
</reference>
<evidence type="ECO:0000313" key="3">
    <source>
        <dbReference type="Proteomes" id="UP000324222"/>
    </source>
</evidence>
<feature type="transmembrane region" description="Helical" evidence="1">
    <location>
        <begin position="35"/>
        <end position="56"/>
    </location>
</feature>
<dbReference type="Proteomes" id="UP000324222">
    <property type="component" value="Unassembled WGS sequence"/>
</dbReference>
<keyword evidence="3" id="KW-1185">Reference proteome</keyword>
<protein>
    <submittedName>
        <fullName evidence="2">Uncharacterized protein</fullName>
    </submittedName>
</protein>
<accession>A0A5B7GQU5</accession>